<comment type="catalytic activity">
    <reaction evidence="4 5">
        <text>L-glutaminyl-[peptide chain release factor] + S-adenosyl-L-methionine = N(5)-methyl-L-glutaminyl-[peptide chain release factor] + S-adenosyl-L-homocysteine + H(+)</text>
        <dbReference type="Rhea" id="RHEA:42896"/>
        <dbReference type="Rhea" id="RHEA-COMP:10271"/>
        <dbReference type="Rhea" id="RHEA-COMP:10272"/>
        <dbReference type="ChEBI" id="CHEBI:15378"/>
        <dbReference type="ChEBI" id="CHEBI:30011"/>
        <dbReference type="ChEBI" id="CHEBI:57856"/>
        <dbReference type="ChEBI" id="CHEBI:59789"/>
        <dbReference type="ChEBI" id="CHEBI:61891"/>
        <dbReference type="EC" id="2.1.1.297"/>
    </reaction>
</comment>
<dbReference type="GO" id="GO:0032259">
    <property type="term" value="P:methylation"/>
    <property type="evidence" value="ECO:0007669"/>
    <property type="project" value="UniProtKB-KW"/>
</dbReference>
<comment type="function">
    <text evidence="5">Methylates the class 1 translation termination release factors RF1/PrfA and RF2/PrfB on the glutamine residue of the universally conserved GGQ motif.</text>
</comment>
<dbReference type="NCBIfam" id="TIGR03534">
    <property type="entry name" value="RF_mod_PrmC"/>
    <property type="match status" value="1"/>
</dbReference>
<dbReference type="EMBL" id="JAGQDG010000003">
    <property type="protein sequence ID" value="MBQ0935458.1"/>
    <property type="molecule type" value="Genomic_DNA"/>
</dbReference>
<evidence type="ECO:0000313" key="9">
    <source>
        <dbReference type="Proteomes" id="UP000672097"/>
    </source>
</evidence>
<feature type="binding site" evidence="5">
    <location>
        <position position="174"/>
    </location>
    <ligand>
        <name>S-adenosyl-L-methionine</name>
        <dbReference type="ChEBI" id="CHEBI:59789"/>
    </ligand>
</feature>
<dbReference type="InterPro" id="IPR004556">
    <property type="entry name" value="HemK-like"/>
</dbReference>
<accession>A0ABS5DWD6</accession>
<dbReference type="EC" id="2.1.1.297" evidence="5"/>
<feature type="binding site" evidence="5">
    <location>
        <position position="189"/>
    </location>
    <ligand>
        <name>S-adenosyl-L-methionine</name>
        <dbReference type="ChEBI" id="CHEBI:59789"/>
    </ligand>
</feature>
<dbReference type="PANTHER" id="PTHR18895:SF74">
    <property type="entry name" value="MTRF1L RELEASE FACTOR GLUTAMINE METHYLTRANSFERASE"/>
    <property type="match status" value="1"/>
</dbReference>
<evidence type="ECO:0000259" key="7">
    <source>
        <dbReference type="Pfam" id="PF17827"/>
    </source>
</evidence>
<evidence type="ECO:0000256" key="2">
    <source>
        <dbReference type="ARBA" id="ARBA00022679"/>
    </source>
</evidence>
<dbReference type="PANTHER" id="PTHR18895">
    <property type="entry name" value="HEMK METHYLTRANSFERASE"/>
    <property type="match status" value="1"/>
</dbReference>
<dbReference type="SUPFAM" id="SSF53335">
    <property type="entry name" value="S-adenosyl-L-methionine-dependent methyltransferases"/>
    <property type="match status" value="1"/>
</dbReference>
<dbReference type="Proteomes" id="UP000672097">
    <property type="component" value="Unassembled WGS sequence"/>
</dbReference>
<dbReference type="InterPro" id="IPR029063">
    <property type="entry name" value="SAM-dependent_MTases_sf"/>
</dbReference>
<dbReference type="CDD" id="cd02440">
    <property type="entry name" value="AdoMet_MTases"/>
    <property type="match status" value="1"/>
</dbReference>
<gene>
    <name evidence="5 8" type="primary">prmC</name>
    <name evidence="8" type="ORF">KAK11_08980</name>
</gene>
<dbReference type="Pfam" id="PF17827">
    <property type="entry name" value="PrmC_N"/>
    <property type="match status" value="1"/>
</dbReference>
<comment type="caution">
    <text evidence="8">The sequence shown here is derived from an EMBL/GenBank/DDBJ whole genome shotgun (WGS) entry which is preliminary data.</text>
</comment>
<proteinExistence type="inferred from homology"/>
<organism evidence="8 9">
    <name type="scientific">Ideonella paludis</name>
    <dbReference type="NCBI Taxonomy" id="1233411"/>
    <lineage>
        <taxon>Bacteria</taxon>
        <taxon>Pseudomonadati</taxon>
        <taxon>Pseudomonadota</taxon>
        <taxon>Betaproteobacteria</taxon>
        <taxon>Burkholderiales</taxon>
        <taxon>Sphaerotilaceae</taxon>
        <taxon>Ideonella</taxon>
    </lineage>
</organism>
<evidence type="ECO:0000256" key="4">
    <source>
        <dbReference type="ARBA" id="ARBA00048391"/>
    </source>
</evidence>
<evidence type="ECO:0000256" key="1">
    <source>
        <dbReference type="ARBA" id="ARBA00022603"/>
    </source>
</evidence>
<evidence type="ECO:0000256" key="5">
    <source>
        <dbReference type="HAMAP-Rule" id="MF_02126"/>
    </source>
</evidence>
<dbReference type="InterPro" id="IPR002052">
    <property type="entry name" value="DNA_methylase_N6_adenine_CS"/>
</dbReference>
<dbReference type="Gene3D" id="1.10.8.10">
    <property type="entry name" value="DNA helicase RuvA subunit, C-terminal domain"/>
    <property type="match status" value="1"/>
</dbReference>
<dbReference type="PROSITE" id="PS00092">
    <property type="entry name" value="N6_MTASE"/>
    <property type="match status" value="1"/>
</dbReference>
<dbReference type="InterPro" id="IPR040758">
    <property type="entry name" value="PrmC_N"/>
</dbReference>
<dbReference type="Gene3D" id="3.40.50.150">
    <property type="entry name" value="Vaccinia Virus protein VP39"/>
    <property type="match status" value="1"/>
</dbReference>
<sequence>MSGISIAQALKHAMSPAPGPALDRVDAFALLGHVLQRERAWLITHDDQILAPAAAAAFEQLCARRQRGEPVAYLVGEREFHGLRLAVSPAVLVPRPDTETLVDWAVEVLARAEAARPAQVLDLGTGSGAIALAVRQACPHCQMTAVDLSPAALAQAQANGERLGLPVTWRQGSWWEAVAGQRFDLVLSNPPYIAEGDPHLAALQHEPQMALTSGPDGLDDLRRIIAQAPAHLNPGGALLLEHGWDQAEAVQSLLRQAGFEDIQSRADWGGQWRCTGGRTTKG</sequence>
<dbReference type="InterPro" id="IPR007848">
    <property type="entry name" value="Small_mtfrase_dom"/>
</dbReference>
<feature type="domain" description="Release factor glutamine methyltransferase N-terminal" evidence="7">
    <location>
        <begin position="23"/>
        <end position="76"/>
    </location>
</feature>
<keyword evidence="3 5" id="KW-0949">S-adenosyl-L-methionine</keyword>
<feature type="binding site" evidence="5">
    <location>
        <position position="147"/>
    </location>
    <ligand>
        <name>S-adenosyl-L-methionine</name>
        <dbReference type="ChEBI" id="CHEBI:59789"/>
    </ligand>
</feature>
<evidence type="ECO:0000256" key="3">
    <source>
        <dbReference type="ARBA" id="ARBA00022691"/>
    </source>
</evidence>
<comment type="similarity">
    <text evidence="5">Belongs to the protein N5-glutamine methyltransferase family. PrmC subfamily.</text>
</comment>
<dbReference type="HAMAP" id="MF_02126">
    <property type="entry name" value="RF_methyltr_PrmC"/>
    <property type="match status" value="1"/>
</dbReference>
<dbReference type="GO" id="GO:0102559">
    <property type="term" value="F:peptide chain release factor N(5)-glutamine methyltransferase activity"/>
    <property type="evidence" value="ECO:0007669"/>
    <property type="project" value="UniProtKB-EC"/>
</dbReference>
<keyword evidence="2 5" id="KW-0808">Transferase</keyword>
<feature type="binding site" evidence="5">
    <location>
        <begin position="124"/>
        <end position="128"/>
    </location>
    <ligand>
        <name>S-adenosyl-L-methionine</name>
        <dbReference type="ChEBI" id="CHEBI:59789"/>
    </ligand>
</feature>
<name>A0ABS5DWD6_9BURK</name>
<feature type="binding site" evidence="5">
    <location>
        <begin position="189"/>
        <end position="192"/>
    </location>
    <ligand>
        <name>substrate</name>
    </ligand>
</feature>
<dbReference type="InterPro" id="IPR019874">
    <property type="entry name" value="RF_methyltr_PrmC"/>
</dbReference>
<feature type="domain" description="Methyltransferase small" evidence="6">
    <location>
        <begin position="102"/>
        <end position="202"/>
    </location>
</feature>
<dbReference type="NCBIfam" id="TIGR00536">
    <property type="entry name" value="hemK_fam"/>
    <property type="match status" value="1"/>
</dbReference>
<reference evidence="8 9" key="1">
    <citation type="submission" date="2021-04" db="EMBL/GenBank/DDBJ databases">
        <title>The genome sequence of type strain Ideonella paludis KCTC 32238.</title>
        <authorList>
            <person name="Liu Y."/>
        </authorList>
    </citation>
    <scope>NUCLEOTIDE SEQUENCE [LARGE SCALE GENOMIC DNA]</scope>
    <source>
        <strain evidence="8 9">KCTC 32238</strain>
    </source>
</reference>
<keyword evidence="9" id="KW-1185">Reference proteome</keyword>
<evidence type="ECO:0000313" key="8">
    <source>
        <dbReference type="EMBL" id="MBQ0935458.1"/>
    </source>
</evidence>
<keyword evidence="1 5" id="KW-0489">Methyltransferase</keyword>
<evidence type="ECO:0000259" key="6">
    <source>
        <dbReference type="Pfam" id="PF05175"/>
    </source>
</evidence>
<protein>
    <recommendedName>
        <fullName evidence="5">Release factor glutamine methyltransferase</fullName>
        <shortName evidence="5">RF MTase</shortName>
        <ecNumber evidence="5">2.1.1.297</ecNumber>
    </recommendedName>
    <alternativeName>
        <fullName evidence="5">N5-glutamine methyltransferase PrmC</fullName>
    </alternativeName>
    <alternativeName>
        <fullName evidence="5">Protein-(glutamine-N5) MTase PrmC</fullName>
    </alternativeName>
    <alternativeName>
        <fullName evidence="5">Protein-glutamine N-methyltransferase PrmC</fullName>
    </alternativeName>
</protein>
<dbReference type="InterPro" id="IPR050320">
    <property type="entry name" value="N5-glutamine_MTase"/>
</dbReference>
<dbReference type="Pfam" id="PF05175">
    <property type="entry name" value="MTS"/>
    <property type="match status" value="1"/>
</dbReference>